<organism evidence="2 3">
    <name type="scientific">Fusobacterium varium ATCC 27725</name>
    <dbReference type="NCBI Taxonomy" id="469618"/>
    <lineage>
        <taxon>Bacteria</taxon>
        <taxon>Fusobacteriati</taxon>
        <taxon>Fusobacteriota</taxon>
        <taxon>Fusobacteriia</taxon>
        <taxon>Fusobacteriales</taxon>
        <taxon>Fusobacteriaceae</taxon>
        <taxon>Fusobacterium</taxon>
    </lineage>
</organism>
<geneLocation type="plasmid" evidence="3">
    <name>pfvar_27725</name>
</geneLocation>
<feature type="coiled-coil region" evidence="1">
    <location>
        <begin position="157"/>
        <end position="219"/>
    </location>
</feature>
<evidence type="ECO:0000256" key="1">
    <source>
        <dbReference type="SAM" id="Coils"/>
    </source>
</evidence>
<name>A0ABN5JP40_FUSVA</name>
<dbReference type="GeneID" id="77469383"/>
<dbReference type="EMBL" id="CP028104">
    <property type="protein sequence ID" value="AVQ32621.1"/>
    <property type="molecule type" value="Genomic_DNA"/>
</dbReference>
<keyword evidence="2" id="KW-0614">Plasmid</keyword>
<gene>
    <name evidence="2" type="ORF">C4N18_15350</name>
</gene>
<sequence>MKLYSINGKIYEMCSGINEIVSVCSKCELYNTNKKRRYCPSEILLEKCNRLGYDKYFKEVKNIDLKNYEVVVLMENKNKNKYTKMKKGFTRRDVLRELILELKSKLGVDIVRKCDSVDQCKEVIDEIIKIACNCELSSAKDLITRKDTALKVAGDVRRNLYNKLNNADVQISALREQIKEIEKSRDGWAKLAGDNEIELQKLEIKNRELEKDAKKWENVAYDNAKAYSEKKSEYDELRVKYNFEISTNKEERKILKEKIDRVTLALINEEHKPLFSIIKERFIKLLRGL</sequence>
<proteinExistence type="predicted"/>
<evidence type="ECO:0000313" key="3">
    <source>
        <dbReference type="Proteomes" id="UP000241238"/>
    </source>
</evidence>
<keyword evidence="1" id="KW-0175">Coiled coil</keyword>
<dbReference type="Proteomes" id="UP000241238">
    <property type="component" value="Plasmid pFvar_27725"/>
</dbReference>
<reference evidence="3" key="1">
    <citation type="journal article" date="2018" name="MSphere">
        <title>Fusobacterium Genomics Using MinION and Illumina Sequencing Enables Genome Completion and Correction.</title>
        <authorList>
            <person name="Todd S.M."/>
            <person name="Settlage R.E."/>
            <person name="Lahmers K.K."/>
            <person name="Slade D.J."/>
        </authorList>
    </citation>
    <scope>NUCLEOTIDE SEQUENCE [LARGE SCALE GENOMIC DNA]</scope>
    <source>
        <strain evidence="3">ATCC 27725</strain>
    </source>
</reference>
<accession>A0ABN5JP40</accession>
<dbReference type="RefSeq" id="WP_005950117.1">
    <property type="nucleotide sequence ID" value="NZ_CP028104.1"/>
</dbReference>
<keyword evidence="3" id="KW-1185">Reference proteome</keyword>
<protein>
    <submittedName>
        <fullName evidence="2">Uncharacterized protein</fullName>
    </submittedName>
</protein>
<evidence type="ECO:0000313" key="2">
    <source>
        <dbReference type="EMBL" id="AVQ32621.1"/>
    </source>
</evidence>